<keyword evidence="5" id="KW-0808">Transferase</keyword>
<keyword evidence="3" id="KW-0663">Pyridoxal phosphate</keyword>
<accession>A0A1E5VKS6</accession>
<dbReference type="InterPro" id="IPR004839">
    <property type="entry name" value="Aminotransferase_I/II_large"/>
</dbReference>
<evidence type="ECO:0000256" key="2">
    <source>
        <dbReference type="ARBA" id="ARBA00007441"/>
    </source>
</evidence>
<reference evidence="5 6" key="1">
    <citation type="submission" date="2016-09" db="EMBL/GenBank/DDBJ databases">
        <title>The draft genome of Dichanthelium oligosanthes: A C3 panicoid grass species.</title>
        <authorList>
            <person name="Studer A.J."/>
            <person name="Schnable J.C."/>
            <person name="Brutnell T.P."/>
        </authorList>
    </citation>
    <scope>NUCLEOTIDE SEQUENCE [LARGE SCALE GENOMIC DNA]</scope>
    <source>
        <strain evidence="6">cv. Kellogg 1175</strain>
        <tissue evidence="5">Leaf</tissue>
    </source>
</reference>
<protein>
    <submittedName>
        <fullName evidence="5">Nicotianamine aminotransferase A</fullName>
    </submittedName>
</protein>
<dbReference type="NCBIfam" id="TIGR01265">
    <property type="entry name" value="tyr_nico_aTase"/>
    <property type="match status" value="1"/>
</dbReference>
<dbReference type="STRING" id="888268.A0A1E5VKS6"/>
<dbReference type="InterPro" id="IPR015422">
    <property type="entry name" value="PyrdxlP-dep_Trfase_small"/>
</dbReference>
<dbReference type="PANTHER" id="PTHR45744">
    <property type="entry name" value="TYROSINE AMINOTRANSFERASE"/>
    <property type="match status" value="1"/>
</dbReference>
<dbReference type="Proteomes" id="UP000095767">
    <property type="component" value="Unassembled WGS sequence"/>
</dbReference>
<evidence type="ECO:0000256" key="3">
    <source>
        <dbReference type="ARBA" id="ARBA00022898"/>
    </source>
</evidence>
<dbReference type="Gene3D" id="3.90.1150.10">
    <property type="entry name" value="Aspartate Aminotransferase, domain 1"/>
    <property type="match status" value="1"/>
</dbReference>
<proteinExistence type="inferred from homology"/>
<organism evidence="5 6">
    <name type="scientific">Dichanthelium oligosanthes</name>
    <dbReference type="NCBI Taxonomy" id="888268"/>
    <lineage>
        <taxon>Eukaryota</taxon>
        <taxon>Viridiplantae</taxon>
        <taxon>Streptophyta</taxon>
        <taxon>Embryophyta</taxon>
        <taxon>Tracheophyta</taxon>
        <taxon>Spermatophyta</taxon>
        <taxon>Magnoliopsida</taxon>
        <taxon>Liliopsida</taxon>
        <taxon>Poales</taxon>
        <taxon>Poaceae</taxon>
        <taxon>PACMAD clade</taxon>
        <taxon>Panicoideae</taxon>
        <taxon>Panicodae</taxon>
        <taxon>Paniceae</taxon>
        <taxon>Dichantheliinae</taxon>
        <taxon>Dichanthelium</taxon>
    </lineage>
</organism>
<feature type="domain" description="Aminotransferase class I/classII large" evidence="4">
    <location>
        <begin position="49"/>
        <end position="270"/>
    </location>
</feature>
<name>A0A1E5VKS6_9POAL</name>
<dbReference type="InterPro" id="IPR015424">
    <property type="entry name" value="PyrdxlP-dep_Trfase"/>
</dbReference>
<gene>
    <name evidence="5" type="ORF">BAE44_0013255</name>
</gene>
<evidence type="ECO:0000313" key="6">
    <source>
        <dbReference type="Proteomes" id="UP000095767"/>
    </source>
</evidence>
<dbReference type="CDD" id="cd00609">
    <property type="entry name" value="AAT_like"/>
    <property type="match status" value="1"/>
</dbReference>
<evidence type="ECO:0000256" key="1">
    <source>
        <dbReference type="ARBA" id="ARBA00001933"/>
    </source>
</evidence>
<evidence type="ECO:0000259" key="4">
    <source>
        <dbReference type="Pfam" id="PF00155"/>
    </source>
</evidence>
<dbReference type="OrthoDB" id="7042322at2759"/>
<dbReference type="PANTHER" id="PTHR45744:SF13">
    <property type="entry name" value="OS02G0302200 PROTEIN"/>
    <property type="match status" value="1"/>
</dbReference>
<dbReference type="EMBL" id="LWDX02036550">
    <property type="protein sequence ID" value="OEL25728.1"/>
    <property type="molecule type" value="Genomic_DNA"/>
</dbReference>
<dbReference type="InterPro" id="IPR015421">
    <property type="entry name" value="PyrdxlP-dep_Trfase_major"/>
</dbReference>
<evidence type="ECO:0000313" key="5">
    <source>
        <dbReference type="EMBL" id="OEL25728.1"/>
    </source>
</evidence>
<sequence>MDNGSDEVAWRFGAANPALEAASALSIRALVHRLYGCVDRSNPRPLAPLGHGDPSPFACFRAAAAAEEAVAAAATSGKCNSYPTAAGLTEACSAVAAYLSRYLPYELSRGDIVLTAGCNHAIEIMMAVLATPSANVLLPRPGYPLYEARAALGGLEFRHYNLLPEKGWEVDIEGVEALADNNTVAIVTVNPNNPCGSVYSYEHLAKIAETAKKLGIMVISDEIYEHCAFGSKPFVPMGVFGEIAPVVTLGGISKRWMVPGWRLGWIAMTDPKGVLRKKKVKLDMSYFDGIGDDIDFCTKLAKEESVVICPGKTNNHKHFTCLICCGLFNEITHQWKSWNFLENKRDGDFF</sequence>
<dbReference type="Gene3D" id="3.40.640.10">
    <property type="entry name" value="Type I PLP-dependent aspartate aminotransferase-like (Major domain)"/>
    <property type="match status" value="1"/>
</dbReference>
<comment type="cofactor">
    <cofactor evidence="1">
        <name>pyridoxal 5'-phosphate</name>
        <dbReference type="ChEBI" id="CHEBI:597326"/>
    </cofactor>
</comment>
<dbReference type="AlphaFoldDB" id="A0A1E5VKS6"/>
<dbReference type="Pfam" id="PF00155">
    <property type="entry name" value="Aminotran_1_2"/>
    <property type="match status" value="1"/>
</dbReference>
<dbReference type="InterPro" id="IPR005958">
    <property type="entry name" value="TyrNic_aminoTrfase"/>
</dbReference>
<comment type="similarity">
    <text evidence="2">Belongs to the class-I pyridoxal-phosphate-dependent aminotransferase family.</text>
</comment>
<dbReference type="SUPFAM" id="SSF53383">
    <property type="entry name" value="PLP-dependent transferases"/>
    <property type="match status" value="1"/>
</dbReference>
<dbReference type="GO" id="GO:0006572">
    <property type="term" value="P:L-tyrosine catabolic process"/>
    <property type="evidence" value="ECO:0007669"/>
    <property type="project" value="TreeGrafter"/>
</dbReference>
<keyword evidence="6" id="KW-1185">Reference proteome</keyword>
<comment type="caution">
    <text evidence="5">The sequence shown here is derived from an EMBL/GenBank/DDBJ whole genome shotgun (WGS) entry which is preliminary data.</text>
</comment>
<dbReference type="GO" id="GO:0030170">
    <property type="term" value="F:pyridoxal phosphate binding"/>
    <property type="evidence" value="ECO:0007669"/>
    <property type="project" value="InterPro"/>
</dbReference>
<dbReference type="GO" id="GO:0004838">
    <property type="term" value="F:L-tyrosine-2-oxoglutarate transaminase activity"/>
    <property type="evidence" value="ECO:0007669"/>
    <property type="project" value="TreeGrafter"/>
</dbReference>
<keyword evidence="5" id="KW-0032">Aminotransferase</keyword>